<organism evidence="1 2">
    <name type="scientific">Campylobacter concisus</name>
    <dbReference type="NCBI Taxonomy" id="199"/>
    <lineage>
        <taxon>Bacteria</taxon>
        <taxon>Pseudomonadati</taxon>
        <taxon>Campylobacterota</taxon>
        <taxon>Epsilonproteobacteria</taxon>
        <taxon>Campylobacterales</taxon>
        <taxon>Campylobacteraceae</taxon>
        <taxon>Campylobacter</taxon>
    </lineage>
</organism>
<dbReference type="Proteomes" id="UP000066049">
    <property type="component" value="Chromosome"/>
</dbReference>
<dbReference type="AlphaFoldDB" id="A0A0M3V2D0"/>
<dbReference type="KEGG" id="ccoc:CCON33237_0817"/>
<dbReference type="GO" id="GO:0005829">
    <property type="term" value="C:cytosol"/>
    <property type="evidence" value="ECO:0007669"/>
    <property type="project" value="TreeGrafter"/>
</dbReference>
<evidence type="ECO:0000313" key="2">
    <source>
        <dbReference type="Proteomes" id="UP000066049"/>
    </source>
</evidence>
<dbReference type="Pfam" id="PF03883">
    <property type="entry name" value="H2O2_YaaD"/>
    <property type="match status" value="1"/>
</dbReference>
<accession>A0A0M3V2D0</accession>
<dbReference type="PANTHER" id="PTHR30283:SF4">
    <property type="entry name" value="PEROXIDE STRESS RESISTANCE PROTEIN YAAA"/>
    <property type="match status" value="1"/>
</dbReference>
<name>A0A0M3V2D0_9BACT</name>
<dbReference type="RefSeq" id="WP_054196515.1">
    <property type="nucleotide sequence ID" value="NZ_CABMKQ010000005.1"/>
</dbReference>
<reference evidence="2" key="1">
    <citation type="submission" date="2015-08" db="EMBL/GenBank/DDBJ databases">
        <title>Comparative genomics of the Campylobacter concisus group.</title>
        <authorList>
            <person name="Miller W.G."/>
            <person name="Yee E."/>
            <person name="Chapman M.H."/>
            <person name="Huynh S."/>
            <person name="Bono J.L."/>
            <person name="On S.L.W."/>
            <person name="St Leger J."/>
            <person name="Foster G."/>
            <person name="Parker C.T."/>
        </authorList>
    </citation>
    <scope>NUCLEOTIDE SEQUENCE [LARGE SCALE GENOMIC DNA]</scope>
    <source>
        <strain evidence="2">ATCC 33237</strain>
    </source>
</reference>
<dbReference type="PATRIC" id="fig|199.248.peg.848"/>
<dbReference type="PANTHER" id="PTHR30283">
    <property type="entry name" value="PEROXIDE STRESS RESPONSE PROTEIN YAAA"/>
    <property type="match status" value="1"/>
</dbReference>
<protein>
    <submittedName>
        <fullName evidence="1">Putative DUF328 domain protein</fullName>
    </submittedName>
</protein>
<dbReference type="EMBL" id="CP012541">
    <property type="protein sequence ID" value="ALF47502.1"/>
    <property type="molecule type" value="Genomic_DNA"/>
</dbReference>
<sequence length="248" mass="29247">MALKILFSPSESKISLNTNNKFNGKDLIFPELFDKRVEILNRYDEFLKKANLDDIKKLFGLKELEESKQLRETLSQKGSIKATLRYDGVAYKHLNYRGLDNEAQKYINNNVLIFSNLFGPILAKDEIPEYKLKQGEKLDGFEISKFYEKNFSKAVDEFLQNDEILDLRAKFYEKFYTIKKEYITFCFVKNKKIVSHHAKAYRGEVLRQIANKLIKNKDELMSLNFKNLKLIDMKKFGLKTELMFEICE</sequence>
<gene>
    <name evidence="1" type="ORF">CCON33237_0817</name>
</gene>
<dbReference type="GeneID" id="28662492"/>
<dbReference type="InterPro" id="IPR005583">
    <property type="entry name" value="YaaA"/>
</dbReference>
<proteinExistence type="predicted"/>
<dbReference type="GO" id="GO:0033194">
    <property type="term" value="P:response to hydroperoxide"/>
    <property type="evidence" value="ECO:0007669"/>
    <property type="project" value="TreeGrafter"/>
</dbReference>
<evidence type="ECO:0000313" key="1">
    <source>
        <dbReference type="EMBL" id="ALF47502.1"/>
    </source>
</evidence>